<gene>
    <name evidence="7" type="ORF">CSSPJE1EN1_LOCUS1240</name>
</gene>
<dbReference type="PROSITE" id="PS50097">
    <property type="entry name" value="BTB"/>
    <property type="match status" value="1"/>
</dbReference>
<keyword evidence="4" id="KW-0040">ANK repeat</keyword>
<reference evidence="7 8" key="1">
    <citation type="submission" date="2024-02" db="EMBL/GenBank/DDBJ databases">
        <authorList>
            <consortium name="ELIXIR-Norway"/>
            <consortium name="Elixir Norway"/>
        </authorList>
    </citation>
    <scope>NUCLEOTIDE SEQUENCE [LARGE SCALE GENOMIC DNA]</scope>
</reference>
<keyword evidence="8" id="KW-1185">Reference proteome</keyword>
<dbReference type="Gene3D" id="1.25.40.20">
    <property type="entry name" value="Ankyrin repeat-containing domain"/>
    <property type="match status" value="1"/>
</dbReference>
<evidence type="ECO:0000313" key="8">
    <source>
        <dbReference type="Proteomes" id="UP001497444"/>
    </source>
</evidence>
<evidence type="ECO:0000256" key="2">
    <source>
        <dbReference type="ARBA" id="ARBA00022821"/>
    </source>
</evidence>
<dbReference type="SUPFAM" id="SSF54695">
    <property type="entry name" value="POZ domain"/>
    <property type="match status" value="1"/>
</dbReference>
<dbReference type="Pfam" id="PF12796">
    <property type="entry name" value="Ank_2"/>
    <property type="match status" value="1"/>
</dbReference>
<comment type="pathway">
    <text evidence="1">Protein modification; protein ubiquitination.</text>
</comment>
<dbReference type="Proteomes" id="UP001497444">
    <property type="component" value="Chromosome 1"/>
</dbReference>
<dbReference type="Gene3D" id="3.30.710.10">
    <property type="entry name" value="Potassium Channel Kv1.1, Chain A"/>
    <property type="match status" value="1"/>
</dbReference>
<dbReference type="InterPro" id="IPR036770">
    <property type="entry name" value="Ankyrin_rpt-contain_sf"/>
</dbReference>
<evidence type="ECO:0000256" key="4">
    <source>
        <dbReference type="PROSITE-ProRule" id="PRU00023"/>
    </source>
</evidence>
<dbReference type="SMART" id="SM00248">
    <property type="entry name" value="ANK"/>
    <property type="match status" value="2"/>
</dbReference>
<dbReference type="Pfam" id="PF00651">
    <property type="entry name" value="BTB"/>
    <property type="match status" value="1"/>
</dbReference>
<dbReference type="InterPro" id="IPR021094">
    <property type="entry name" value="NPR1/NIM1-like_C"/>
</dbReference>
<organism evidence="7 8">
    <name type="scientific">Sphagnum jensenii</name>
    <dbReference type="NCBI Taxonomy" id="128206"/>
    <lineage>
        <taxon>Eukaryota</taxon>
        <taxon>Viridiplantae</taxon>
        <taxon>Streptophyta</taxon>
        <taxon>Embryophyta</taxon>
        <taxon>Bryophyta</taxon>
        <taxon>Sphagnophytina</taxon>
        <taxon>Sphagnopsida</taxon>
        <taxon>Sphagnales</taxon>
        <taxon>Sphagnaceae</taxon>
        <taxon>Sphagnum</taxon>
    </lineage>
</organism>
<evidence type="ECO:0000256" key="1">
    <source>
        <dbReference type="ARBA" id="ARBA00004906"/>
    </source>
</evidence>
<evidence type="ECO:0000256" key="5">
    <source>
        <dbReference type="SAM" id="MobiDB-lite"/>
    </source>
</evidence>
<dbReference type="PANTHER" id="PTHR46475:SF1">
    <property type="entry name" value="REGULATORY PROTEIN NPR2"/>
    <property type="match status" value="1"/>
</dbReference>
<dbReference type="PROSITE" id="PS50088">
    <property type="entry name" value="ANK_REPEAT"/>
    <property type="match status" value="1"/>
</dbReference>
<accession>A0ABP0VQT6</accession>
<dbReference type="InterPro" id="IPR011333">
    <property type="entry name" value="SKP1/BTB/POZ_sf"/>
</dbReference>
<feature type="repeat" description="ANK" evidence="4">
    <location>
        <begin position="318"/>
        <end position="350"/>
    </location>
</feature>
<feature type="region of interest" description="Disordered" evidence="5">
    <location>
        <begin position="584"/>
        <end position="607"/>
    </location>
</feature>
<dbReference type="InterPro" id="IPR000210">
    <property type="entry name" value="BTB/POZ_dom"/>
</dbReference>
<dbReference type="SMART" id="SM00225">
    <property type="entry name" value="BTB"/>
    <property type="match status" value="1"/>
</dbReference>
<dbReference type="InterPro" id="IPR002110">
    <property type="entry name" value="Ankyrin_rpt"/>
</dbReference>
<sequence>MLSPPSPSSQNSMVMSGSNSSVCSGCNGGGGVVGGGGLVQKLVSDIESLLQRPDETFSDVIIHVNGKNVQAHRCILVVRCPYFRSLFADLNERDVSKVELKLEKLMKGEKVGYEAFMAVLAYVYGSRMNPLASSCVSCLDASCPHITCRPAIEFVLEILRASSVLELSELRASAQQHLVNVLGNTQVDDVLLILAAADKHRAAQLHAMCLQVIAQSDLDTLTLEKELSRCTMEEVMGLRLQLGFPHLSVDSPQAKQCKCIYRALDLDDVELVQMLLKEEKTDLDSTYALHYAAMYCDPKIMADLLRLKIADINLRNQRGFTVLHVAALRREPQTIGALLAQGAHLHDVTPDGRTALQICRRLGKKSDGDADDEYHKDHLSIEILEQAEREVAFSKPTADVLSVPLSCEKELRETLSYLENRVALGRLLFPQQTKIVVGISHLDSTPEFTDLDSPSVSGITSGSSSQRQTVDLNQIPSRKQSCGSLNISGDEAKTNVNEALLQRIVALRRTVEVAHKIFPNCSKVIDTYVVDDEVLDLSESESAISEEQVKKKRRFAELNYMLAEAFLKDIAEIDNQNISGKLSNPLCSSSSTSSTLADVGSLSINKE</sequence>
<dbReference type="EMBL" id="OZ020096">
    <property type="protein sequence ID" value="CAK9255762.1"/>
    <property type="molecule type" value="Genomic_DNA"/>
</dbReference>
<dbReference type="InterPro" id="IPR044292">
    <property type="entry name" value="NPR"/>
</dbReference>
<evidence type="ECO:0000259" key="6">
    <source>
        <dbReference type="PROSITE" id="PS50097"/>
    </source>
</evidence>
<protein>
    <recommendedName>
        <fullName evidence="6">BTB domain-containing protein</fullName>
    </recommendedName>
</protein>
<keyword evidence="2" id="KW-0611">Plant defense</keyword>
<evidence type="ECO:0000256" key="3">
    <source>
        <dbReference type="ARBA" id="ARBA00044947"/>
    </source>
</evidence>
<feature type="domain" description="BTB" evidence="6">
    <location>
        <begin position="58"/>
        <end position="132"/>
    </location>
</feature>
<dbReference type="PANTHER" id="PTHR46475">
    <property type="entry name" value="REGULATORY PROTEIN NPR3"/>
    <property type="match status" value="1"/>
</dbReference>
<evidence type="ECO:0000313" key="7">
    <source>
        <dbReference type="EMBL" id="CAK9255762.1"/>
    </source>
</evidence>
<dbReference type="Pfam" id="PF12313">
    <property type="entry name" value="NPR1_like_C"/>
    <property type="match status" value="1"/>
</dbReference>
<dbReference type="SUPFAM" id="SSF48403">
    <property type="entry name" value="Ankyrin repeat"/>
    <property type="match status" value="1"/>
</dbReference>
<proteinExistence type="inferred from homology"/>
<comment type="similarity">
    <text evidence="3">Belongs to the plant 'ANKYRIN-BTB/POZ' family. 'NPR1-like' subfamily.</text>
</comment>
<name>A0ABP0VQT6_9BRYO</name>